<gene>
    <name evidence="2" type="ORF">DFH08DRAFT_759941</name>
</gene>
<feature type="coiled-coil region" evidence="1">
    <location>
        <begin position="48"/>
        <end position="75"/>
    </location>
</feature>
<evidence type="ECO:0000313" key="2">
    <source>
        <dbReference type="EMBL" id="KAJ7301853.1"/>
    </source>
</evidence>
<evidence type="ECO:0000256" key="1">
    <source>
        <dbReference type="SAM" id="Coils"/>
    </source>
</evidence>
<keyword evidence="1" id="KW-0175">Coiled coil</keyword>
<organism evidence="2 3">
    <name type="scientific">Mycena albidolilacea</name>
    <dbReference type="NCBI Taxonomy" id="1033008"/>
    <lineage>
        <taxon>Eukaryota</taxon>
        <taxon>Fungi</taxon>
        <taxon>Dikarya</taxon>
        <taxon>Basidiomycota</taxon>
        <taxon>Agaricomycotina</taxon>
        <taxon>Agaricomycetes</taxon>
        <taxon>Agaricomycetidae</taxon>
        <taxon>Agaricales</taxon>
        <taxon>Marasmiineae</taxon>
        <taxon>Mycenaceae</taxon>
        <taxon>Mycena</taxon>
    </lineage>
</organism>
<protein>
    <recommendedName>
        <fullName evidence="4">F-box domain-containing protein</fullName>
    </recommendedName>
</protein>
<proteinExistence type="predicted"/>
<evidence type="ECO:0000313" key="3">
    <source>
        <dbReference type="Proteomes" id="UP001218218"/>
    </source>
</evidence>
<accession>A0AAD6YZ07</accession>
<reference evidence="2" key="1">
    <citation type="submission" date="2023-03" db="EMBL/GenBank/DDBJ databases">
        <title>Massive genome expansion in bonnet fungi (Mycena s.s.) driven by repeated elements and novel gene families across ecological guilds.</title>
        <authorList>
            <consortium name="Lawrence Berkeley National Laboratory"/>
            <person name="Harder C.B."/>
            <person name="Miyauchi S."/>
            <person name="Viragh M."/>
            <person name="Kuo A."/>
            <person name="Thoen E."/>
            <person name="Andreopoulos B."/>
            <person name="Lu D."/>
            <person name="Skrede I."/>
            <person name="Drula E."/>
            <person name="Henrissat B."/>
            <person name="Morin E."/>
            <person name="Kohler A."/>
            <person name="Barry K."/>
            <person name="LaButti K."/>
            <person name="Morin E."/>
            <person name="Salamov A."/>
            <person name="Lipzen A."/>
            <person name="Mereny Z."/>
            <person name="Hegedus B."/>
            <person name="Baldrian P."/>
            <person name="Stursova M."/>
            <person name="Weitz H."/>
            <person name="Taylor A."/>
            <person name="Grigoriev I.V."/>
            <person name="Nagy L.G."/>
            <person name="Martin F."/>
            <person name="Kauserud H."/>
        </authorList>
    </citation>
    <scope>NUCLEOTIDE SEQUENCE</scope>
    <source>
        <strain evidence="2">CBHHK002</strain>
    </source>
</reference>
<name>A0AAD6YZ07_9AGAR</name>
<keyword evidence="3" id="KW-1185">Reference proteome</keyword>
<dbReference type="AlphaFoldDB" id="A0AAD6YZ07"/>
<sequence>MIPISDSSHSCALPQQSLCLLRTQSSACPCYPARNLVEMSAPELRTRIEVLASEIRFQKQALTKLEHEKSLLERQLNAIVDPVARLPFETSSDIFSYLSLPVREGGSGRRGPQLLLNICKSWTSIALSTPTLWSAIRIDFPCAKLVHILPVWFQRAGNRPVSIFIHGDFTCLTYKVFSIVWRHGRLLKHLEISDDQLGYGGEIHYPELDILWDTIPEPLVCLETLNVHSSYGDRGFLSSQILQLLHLAPNIVECIFDMARLCEDTSAPLVIPTLRRLLFGRCDDAAVIKFLTLPALETLSVPMRVVVSGDLLSFFKRSAPPLRELVFGARYGSLGHRDIMDPGELRECLRLVPSLARFEIVRRADLHVITDLFLALADSPSLLPNLLSLVVHLDEEAPISDSFWTAVYHALLARTTQFQVVQFDTYYSLPASKMPAPDIMAAFRELGADGTQVCINSQTTDTRPSYSFSS</sequence>
<dbReference type="EMBL" id="JARIHO010000125">
    <property type="protein sequence ID" value="KAJ7301853.1"/>
    <property type="molecule type" value="Genomic_DNA"/>
</dbReference>
<evidence type="ECO:0008006" key="4">
    <source>
        <dbReference type="Google" id="ProtNLM"/>
    </source>
</evidence>
<comment type="caution">
    <text evidence="2">The sequence shown here is derived from an EMBL/GenBank/DDBJ whole genome shotgun (WGS) entry which is preliminary data.</text>
</comment>
<dbReference type="Proteomes" id="UP001218218">
    <property type="component" value="Unassembled WGS sequence"/>
</dbReference>